<organism evidence="2 3">
    <name type="scientific">Cupriavidus pauculus</name>
    <dbReference type="NCBI Taxonomy" id="82633"/>
    <lineage>
        <taxon>Bacteria</taxon>
        <taxon>Pseudomonadati</taxon>
        <taxon>Pseudomonadota</taxon>
        <taxon>Betaproteobacteria</taxon>
        <taxon>Burkholderiales</taxon>
        <taxon>Burkholderiaceae</taxon>
        <taxon>Cupriavidus</taxon>
    </lineage>
</organism>
<feature type="transmembrane region" description="Helical" evidence="1">
    <location>
        <begin position="78"/>
        <end position="100"/>
    </location>
</feature>
<reference evidence="2 3" key="1">
    <citation type="submission" date="2017-12" db="EMBL/GenBank/DDBJ databases">
        <title>Genome sequence of the active heterotrophic nitrifier-denitrifier, Cupriavidus pauculus UM1.</title>
        <authorList>
            <person name="Putonti C."/>
            <person name="Castignetti D."/>
        </authorList>
    </citation>
    <scope>NUCLEOTIDE SEQUENCE [LARGE SCALE GENOMIC DNA]</scope>
    <source>
        <strain evidence="2 3">UM1</strain>
    </source>
</reference>
<accession>A0A2N5C337</accession>
<dbReference type="OrthoDB" id="9921301at2"/>
<protein>
    <submittedName>
        <fullName evidence="2">Uncharacterized protein</fullName>
    </submittedName>
</protein>
<comment type="caution">
    <text evidence="2">The sequence shown here is derived from an EMBL/GenBank/DDBJ whole genome shotgun (WGS) entry which is preliminary data.</text>
</comment>
<feature type="transmembrane region" description="Helical" evidence="1">
    <location>
        <begin position="135"/>
        <end position="155"/>
    </location>
</feature>
<feature type="transmembrane region" description="Helical" evidence="1">
    <location>
        <begin position="20"/>
        <end position="37"/>
    </location>
</feature>
<name>A0A2N5C337_9BURK</name>
<keyword evidence="1" id="KW-0472">Membrane</keyword>
<dbReference type="RefSeq" id="WP_101685265.1">
    <property type="nucleotide sequence ID" value="NZ_PJRP01000024.1"/>
</dbReference>
<keyword evidence="1" id="KW-1133">Transmembrane helix</keyword>
<keyword evidence="1" id="KW-0812">Transmembrane</keyword>
<feature type="transmembrane region" description="Helical" evidence="1">
    <location>
        <begin position="106"/>
        <end position="123"/>
    </location>
</feature>
<dbReference type="EMBL" id="PJRP01000024">
    <property type="protein sequence ID" value="PLP96634.1"/>
    <property type="molecule type" value="Genomic_DNA"/>
</dbReference>
<evidence type="ECO:0000313" key="2">
    <source>
        <dbReference type="EMBL" id="PLP96634.1"/>
    </source>
</evidence>
<feature type="transmembrane region" description="Helical" evidence="1">
    <location>
        <begin position="191"/>
        <end position="213"/>
    </location>
</feature>
<dbReference type="AlphaFoldDB" id="A0A2N5C337"/>
<evidence type="ECO:0000256" key="1">
    <source>
        <dbReference type="SAM" id="Phobius"/>
    </source>
</evidence>
<proteinExistence type="predicted"/>
<feature type="transmembrane region" description="Helical" evidence="1">
    <location>
        <begin position="234"/>
        <end position="255"/>
    </location>
</feature>
<evidence type="ECO:0000313" key="3">
    <source>
        <dbReference type="Proteomes" id="UP000234341"/>
    </source>
</evidence>
<gene>
    <name evidence="2" type="ORF">CYJ10_30935</name>
</gene>
<sequence length="266" mass="29055">MDVGSSLSSWALNPLVKDWFLSPFIGAVMGALFTAFVSSKDSNRSGLPQPPARTIYETRVVYQNSAKSRQGDGGNPELGFAFVVLGAVIYLYAVHAAKIIDAGLHVAYSSAAFSVCFFAFSLWRGRILGYQWAGIFLFSALMAWGSTILLGMAQVRIVPWFADAMTKHGIVGFYLNAVDEHGRSYAITQGFGIACTWLVLLFSIGWAIHYIALVNNFAADGNKLWSGIVRLTKVFSGAFGAGFSIVMLILSYFLIDGTIMNLWLNR</sequence>
<dbReference type="Proteomes" id="UP000234341">
    <property type="component" value="Unassembled WGS sequence"/>
</dbReference>